<comment type="caution">
    <text evidence="2">The sequence shown here is derived from an EMBL/GenBank/DDBJ whole genome shotgun (WGS) entry which is preliminary data.</text>
</comment>
<dbReference type="OrthoDB" id="6136079at2759"/>
<keyword evidence="1" id="KW-1133">Transmembrane helix</keyword>
<accession>A0A7J7IVC7</accession>
<keyword evidence="3" id="KW-1185">Reference proteome</keyword>
<evidence type="ECO:0000256" key="1">
    <source>
        <dbReference type="SAM" id="Phobius"/>
    </source>
</evidence>
<proteinExistence type="predicted"/>
<evidence type="ECO:0000313" key="3">
    <source>
        <dbReference type="Proteomes" id="UP000593567"/>
    </source>
</evidence>
<dbReference type="EMBL" id="VXIV02003382">
    <property type="protein sequence ID" value="KAF6017537.1"/>
    <property type="molecule type" value="Genomic_DNA"/>
</dbReference>
<evidence type="ECO:0000313" key="2">
    <source>
        <dbReference type="EMBL" id="KAF6017537.1"/>
    </source>
</evidence>
<dbReference type="AlphaFoldDB" id="A0A7J7IVC7"/>
<keyword evidence="1" id="KW-0472">Membrane</keyword>
<gene>
    <name evidence="2" type="ORF">EB796_024142</name>
</gene>
<organism evidence="2 3">
    <name type="scientific">Bugula neritina</name>
    <name type="common">Brown bryozoan</name>
    <name type="synonym">Sertularia neritina</name>
    <dbReference type="NCBI Taxonomy" id="10212"/>
    <lineage>
        <taxon>Eukaryota</taxon>
        <taxon>Metazoa</taxon>
        <taxon>Spiralia</taxon>
        <taxon>Lophotrochozoa</taxon>
        <taxon>Bryozoa</taxon>
        <taxon>Gymnolaemata</taxon>
        <taxon>Cheilostomatida</taxon>
        <taxon>Flustrina</taxon>
        <taxon>Buguloidea</taxon>
        <taxon>Bugulidae</taxon>
        <taxon>Bugula</taxon>
    </lineage>
</organism>
<dbReference type="Proteomes" id="UP000593567">
    <property type="component" value="Unassembled WGS sequence"/>
</dbReference>
<feature type="transmembrane region" description="Helical" evidence="1">
    <location>
        <begin position="79"/>
        <end position="99"/>
    </location>
</feature>
<keyword evidence="1" id="KW-0812">Transmembrane</keyword>
<reference evidence="2" key="1">
    <citation type="submission" date="2020-06" db="EMBL/GenBank/DDBJ databases">
        <title>Draft genome of Bugula neritina, a colonial animal packing powerful symbionts and potential medicines.</title>
        <authorList>
            <person name="Rayko M."/>
        </authorList>
    </citation>
    <scope>NUCLEOTIDE SEQUENCE [LARGE SCALE GENOMIC DNA]</scope>
    <source>
        <strain evidence="2">Kwan_BN1</strain>
    </source>
</reference>
<name>A0A7J7IVC7_BUGNE</name>
<protein>
    <submittedName>
        <fullName evidence="2">Uncharacterized protein</fullName>
    </submittedName>
</protein>
<sequence>MRKALKPGLKLALTLHHLAEGGSHAAIAAHYRLGRSTTEAIYDTLNALWIVLQSLYLKPPSGPAELMKVVHGLVVNKKISCSVLLLADLIIYIFIFKIFNKTIYV</sequence>